<dbReference type="Proteomes" id="UP000230758">
    <property type="component" value="Unassembled WGS sequence"/>
</dbReference>
<keyword evidence="1" id="KW-0812">Transmembrane</keyword>
<gene>
    <name evidence="2" type="ORF">CO185_02540</name>
</gene>
<evidence type="ECO:0000313" key="2">
    <source>
        <dbReference type="EMBL" id="PJA32549.1"/>
    </source>
</evidence>
<proteinExistence type="predicted"/>
<organism evidence="2 3">
    <name type="scientific">Candidatus Zambryskibacteria bacterium CG_4_9_14_3_um_filter_42_15</name>
    <dbReference type="NCBI Taxonomy" id="1975112"/>
    <lineage>
        <taxon>Bacteria</taxon>
        <taxon>Candidatus Zambryskiibacteriota</taxon>
    </lineage>
</organism>
<sequence>MKRLLIIFLSAFVLNIVWENLHSFLYSNYMGGEITEFILIRASLFDAFLITMILLPFLYLNALKNKSWLIIVIGIIIAVLNEWYGLNTNRWAYNSLMPILPIIKVGLTPTLQLGVSGYLSYKVGEYISTRYFFS</sequence>
<comment type="caution">
    <text evidence="2">The sequence shown here is derived from an EMBL/GenBank/DDBJ whole genome shotgun (WGS) entry which is preliminary data.</text>
</comment>
<reference evidence="3" key="1">
    <citation type="submission" date="2017-09" db="EMBL/GenBank/DDBJ databases">
        <title>Depth-based differentiation of microbial function through sediment-hosted aquifers and enrichment of novel symbionts in the deep terrestrial subsurface.</title>
        <authorList>
            <person name="Probst A.J."/>
            <person name="Ladd B."/>
            <person name="Jarett J.K."/>
            <person name="Geller-Mcgrath D.E."/>
            <person name="Sieber C.M.K."/>
            <person name="Emerson J.B."/>
            <person name="Anantharaman K."/>
            <person name="Thomas B.C."/>
            <person name="Malmstrom R."/>
            <person name="Stieglmeier M."/>
            <person name="Klingl A."/>
            <person name="Woyke T."/>
            <person name="Ryan C.M."/>
            <person name="Banfield J.F."/>
        </authorList>
    </citation>
    <scope>NUCLEOTIDE SEQUENCE [LARGE SCALE GENOMIC DNA]</scope>
</reference>
<feature type="transmembrane region" description="Helical" evidence="1">
    <location>
        <begin position="98"/>
        <end position="121"/>
    </location>
</feature>
<dbReference type="EMBL" id="PFXF01000029">
    <property type="protein sequence ID" value="PJA32549.1"/>
    <property type="molecule type" value="Genomic_DNA"/>
</dbReference>
<accession>A0A2M7WRC5</accession>
<evidence type="ECO:0000256" key="1">
    <source>
        <dbReference type="SAM" id="Phobius"/>
    </source>
</evidence>
<protein>
    <submittedName>
        <fullName evidence="2">Uncharacterized protein</fullName>
    </submittedName>
</protein>
<feature type="transmembrane region" description="Helical" evidence="1">
    <location>
        <begin position="67"/>
        <end position="86"/>
    </location>
</feature>
<evidence type="ECO:0000313" key="3">
    <source>
        <dbReference type="Proteomes" id="UP000230758"/>
    </source>
</evidence>
<feature type="transmembrane region" description="Helical" evidence="1">
    <location>
        <begin position="38"/>
        <end position="60"/>
    </location>
</feature>
<keyword evidence="1" id="KW-1133">Transmembrane helix</keyword>
<keyword evidence="1" id="KW-0472">Membrane</keyword>
<name>A0A2M7WRC5_9BACT</name>
<dbReference type="AlphaFoldDB" id="A0A2M7WRC5"/>